<evidence type="ECO:0000313" key="3">
    <source>
        <dbReference type="Proteomes" id="UP000095766"/>
    </source>
</evidence>
<accession>A0A174RIX2</accession>
<name>A0A174RIX2_BACUN</name>
<dbReference type="Proteomes" id="UP000095766">
    <property type="component" value="Unassembled WGS sequence"/>
</dbReference>
<reference evidence="2 3" key="1">
    <citation type="submission" date="2015-09" db="EMBL/GenBank/DDBJ databases">
        <authorList>
            <consortium name="Pathogen Informatics"/>
        </authorList>
    </citation>
    <scope>NUCLEOTIDE SEQUENCE [LARGE SCALE GENOMIC DNA]</scope>
    <source>
        <strain evidence="2 3">2789STDY5834898</strain>
    </source>
</reference>
<dbReference type="EMBL" id="CZAO01000011">
    <property type="protein sequence ID" value="CUP83288.1"/>
    <property type="molecule type" value="Genomic_DNA"/>
</dbReference>
<organism evidence="2 3">
    <name type="scientific">Bacteroides uniformis</name>
    <dbReference type="NCBI Taxonomy" id="820"/>
    <lineage>
        <taxon>Bacteria</taxon>
        <taxon>Pseudomonadati</taxon>
        <taxon>Bacteroidota</taxon>
        <taxon>Bacteroidia</taxon>
        <taxon>Bacteroidales</taxon>
        <taxon>Bacteroidaceae</taxon>
        <taxon>Bacteroides</taxon>
    </lineage>
</organism>
<evidence type="ECO:0000313" key="2">
    <source>
        <dbReference type="EMBL" id="CUP83288.1"/>
    </source>
</evidence>
<dbReference type="AlphaFoldDB" id="A0A174RIX2"/>
<sequence length="232" mass="25522">METILICLLLLYNTWLVHYILFGRRQRNDAPAEEKPPIKPPETADDIVGKSRFKIQPKVPQATIPEPQAATEIEDEDVTDIAVTFADGKDGEPAARIPDDELDEAFSDIRMDDIPVEYADGDEKGRIPAKRLATGASFEEIGEAVNIADNPTATAEERRRAGQIFSDMEGNELFNKMIQSNPERAKKITGLMDEISGKTISGEGKAVGNVVHPQNITEAPADISGFDIRDFV</sequence>
<protein>
    <submittedName>
        <fullName evidence="2">Conjugate transposon protein</fullName>
    </submittedName>
</protein>
<evidence type="ECO:0000256" key="1">
    <source>
        <dbReference type="SAM" id="MobiDB-lite"/>
    </source>
</evidence>
<dbReference type="RefSeq" id="WP_057253434.1">
    <property type="nucleotide sequence ID" value="NZ_CZAO01000011.1"/>
</dbReference>
<feature type="region of interest" description="Disordered" evidence="1">
    <location>
        <begin position="29"/>
        <end position="48"/>
    </location>
</feature>
<proteinExistence type="predicted"/>
<gene>
    <name evidence="2" type="ORF">ERS852510_02444</name>
</gene>